<evidence type="ECO:0000313" key="2">
    <source>
        <dbReference type="Proteomes" id="UP000050509"/>
    </source>
</evidence>
<name>A0A0P9GX95_9CHLR</name>
<accession>A0A0P9GX95</accession>
<evidence type="ECO:0008006" key="3">
    <source>
        <dbReference type="Google" id="ProtNLM"/>
    </source>
</evidence>
<dbReference type="AlphaFoldDB" id="A0A0P9GX95"/>
<dbReference type="SUPFAM" id="SSF51430">
    <property type="entry name" value="NAD(P)-linked oxidoreductase"/>
    <property type="match status" value="1"/>
</dbReference>
<dbReference type="Gene3D" id="3.20.20.100">
    <property type="entry name" value="NADP-dependent oxidoreductase domain"/>
    <property type="match status" value="1"/>
</dbReference>
<gene>
    <name evidence="1" type="ORF">SE17_43740</name>
</gene>
<proteinExistence type="predicted"/>
<evidence type="ECO:0000313" key="1">
    <source>
        <dbReference type="EMBL" id="KPV46028.1"/>
    </source>
</evidence>
<dbReference type="Proteomes" id="UP000050509">
    <property type="component" value="Unassembled WGS sequence"/>
</dbReference>
<protein>
    <recommendedName>
        <fullName evidence="3">Aldo/keto reductase</fullName>
    </recommendedName>
</protein>
<organism evidence="1 2">
    <name type="scientific">Kouleothrix aurantiaca</name>
    <dbReference type="NCBI Taxonomy" id="186479"/>
    <lineage>
        <taxon>Bacteria</taxon>
        <taxon>Bacillati</taxon>
        <taxon>Chloroflexota</taxon>
        <taxon>Chloroflexia</taxon>
        <taxon>Chloroflexales</taxon>
        <taxon>Roseiflexineae</taxon>
        <taxon>Roseiflexaceae</taxon>
        <taxon>Kouleothrix</taxon>
    </lineage>
</organism>
<keyword evidence="2" id="KW-1185">Reference proteome</keyword>
<dbReference type="InterPro" id="IPR036812">
    <property type="entry name" value="NAD(P)_OxRdtase_dom_sf"/>
</dbReference>
<comment type="caution">
    <text evidence="1">The sequence shown here is derived from an EMBL/GenBank/DDBJ whole genome shotgun (WGS) entry which is preliminary data.</text>
</comment>
<dbReference type="EMBL" id="LJCR01003652">
    <property type="protein sequence ID" value="KPV46028.1"/>
    <property type="molecule type" value="Genomic_DNA"/>
</dbReference>
<reference evidence="1 2" key="1">
    <citation type="submission" date="2015-09" db="EMBL/GenBank/DDBJ databases">
        <title>Draft genome sequence of Kouleothrix aurantiaca JCM 19913.</title>
        <authorList>
            <person name="Hemp J."/>
        </authorList>
    </citation>
    <scope>NUCLEOTIDE SEQUENCE [LARGE SCALE GENOMIC DNA]</scope>
    <source>
        <strain evidence="1 2">COM-B</strain>
    </source>
</reference>
<sequence length="79" mass="8172">MLEAQAARLGASLDALALAAALAQPWAGIVLSGASTVEQLLSNLRATDLRWDDEATGALAPLAEAPAAYWAARKALAWN</sequence>